<evidence type="ECO:0000313" key="1">
    <source>
        <dbReference type="EMBL" id="SUI86239.1"/>
    </source>
</evidence>
<reference evidence="1 2" key="1">
    <citation type="submission" date="2018-06" db="EMBL/GenBank/DDBJ databases">
        <authorList>
            <consortium name="Pathogen Informatics"/>
            <person name="Doyle S."/>
        </authorList>
    </citation>
    <scope>NUCLEOTIDE SEQUENCE [LARGE SCALE GENOMIC DNA]</scope>
    <source>
        <strain evidence="1 2">NCTC10211</strain>
    </source>
</reference>
<accession>A0A380ATL7</accession>
<gene>
    <name evidence="1" type="ORF">NCTC10211_05646</name>
</gene>
<dbReference type="AlphaFoldDB" id="A0A380ATL7"/>
<protein>
    <submittedName>
        <fullName evidence="1">Uncharacterized protein</fullName>
    </submittedName>
</protein>
<organism evidence="1 2">
    <name type="scientific">Serratia marcescens</name>
    <dbReference type="NCBI Taxonomy" id="615"/>
    <lineage>
        <taxon>Bacteria</taxon>
        <taxon>Pseudomonadati</taxon>
        <taxon>Pseudomonadota</taxon>
        <taxon>Gammaproteobacteria</taxon>
        <taxon>Enterobacterales</taxon>
        <taxon>Yersiniaceae</taxon>
        <taxon>Serratia</taxon>
    </lineage>
</organism>
<name>A0A380ATL7_SERMA</name>
<proteinExistence type="predicted"/>
<evidence type="ECO:0000313" key="2">
    <source>
        <dbReference type="Proteomes" id="UP000254765"/>
    </source>
</evidence>
<dbReference type="EMBL" id="UGYK01000002">
    <property type="protein sequence ID" value="SUI86239.1"/>
    <property type="molecule type" value="Genomic_DNA"/>
</dbReference>
<dbReference type="Proteomes" id="UP000254765">
    <property type="component" value="Unassembled WGS sequence"/>
</dbReference>
<sequence>MVPVTDFVHSPVVSSRSVAGYLFFCIANDVNGPTTLR</sequence>